<evidence type="ECO:0000256" key="2">
    <source>
        <dbReference type="PROSITE-ProRule" id="PRU00176"/>
    </source>
</evidence>
<keyword evidence="1 2" id="KW-0694">RNA-binding</keyword>
<protein>
    <submittedName>
        <fullName evidence="5">RNA metabolism protein</fullName>
    </submittedName>
</protein>
<dbReference type="InterPro" id="IPR035979">
    <property type="entry name" value="RBD_domain_sf"/>
</dbReference>
<evidence type="ECO:0000256" key="1">
    <source>
        <dbReference type="ARBA" id="ARBA00022884"/>
    </source>
</evidence>
<dbReference type="GO" id="GO:0003723">
    <property type="term" value="F:RNA binding"/>
    <property type="evidence" value="ECO:0007669"/>
    <property type="project" value="UniProtKB-UniRule"/>
</dbReference>
<dbReference type="SUPFAM" id="SSF54928">
    <property type="entry name" value="RNA-binding domain, RBD"/>
    <property type="match status" value="2"/>
</dbReference>
<evidence type="ECO:0000259" key="4">
    <source>
        <dbReference type="PROSITE" id="PS50102"/>
    </source>
</evidence>
<dbReference type="InterPro" id="IPR000504">
    <property type="entry name" value="RRM_dom"/>
</dbReference>
<dbReference type="Gene3D" id="3.30.70.330">
    <property type="match status" value="1"/>
</dbReference>
<feature type="domain" description="RRM" evidence="4">
    <location>
        <begin position="103"/>
        <end position="169"/>
    </location>
</feature>
<dbReference type="InterPro" id="IPR034454">
    <property type="entry name" value="MEI2-like_RRM3"/>
</dbReference>
<feature type="region of interest" description="Disordered" evidence="3">
    <location>
        <begin position="508"/>
        <end position="534"/>
    </location>
</feature>
<feature type="compositionally biased region" description="Basic and acidic residues" evidence="3">
    <location>
        <begin position="516"/>
        <end position="534"/>
    </location>
</feature>
<dbReference type="Proteomes" id="UP001454036">
    <property type="component" value="Unassembled WGS sequence"/>
</dbReference>
<feature type="region of interest" description="Disordered" evidence="3">
    <location>
        <begin position="228"/>
        <end position="278"/>
    </location>
</feature>
<reference evidence="5 6" key="1">
    <citation type="submission" date="2024-01" db="EMBL/GenBank/DDBJ databases">
        <title>The complete chloroplast genome sequence of Lithospermum erythrorhizon: insights into the phylogenetic relationship among Boraginaceae species and the maternal lineages of purple gromwells.</title>
        <authorList>
            <person name="Okada T."/>
            <person name="Watanabe K."/>
        </authorList>
    </citation>
    <scope>NUCLEOTIDE SEQUENCE [LARGE SCALE GENOMIC DNA]</scope>
</reference>
<dbReference type="Pfam" id="PF00076">
    <property type="entry name" value="RRM_1"/>
    <property type="match status" value="1"/>
</dbReference>
<dbReference type="CDD" id="cd12531">
    <property type="entry name" value="RRM3_MEI2_like"/>
    <property type="match status" value="1"/>
</dbReference>
<sequence>MPSETMDSSSFFSKELSFCDERQLGFWKTDEINKCYARYSSNNISYGPSVNADDHHEEKESFESLKELEAQTIGNLLPDDDDDLFYGVTDAKKNHSEEDFNQGTIVAFNLDSSVSNDELRQIFGYYGEVKEIHETLHRSQLKIIEFYDAKAADAALRALNNSGIAGKKITHVPSHLGGPRWSIDPFSFEMDQEHPGLHLQQSSPPSNFPLGYSGSFSHGGITSNLDNGTVMSARPSGRPPMSPYRESAFHNGISSSVPNRSSSLPNLLSPNNQSNFMEGSSPHGKFEIWGPPGFRSDSLPDYGGSFANGSICKSPGNMTLSRVSSQSELQEKSFGRLSPKGLPTDWNENVFSASPNGNCLSSGQHYMWSSSSQPQGVMWPNSPSFVNGTCSPRPQQMHAIARPPSHLPSGLAQMNIHTVGSPRSVNPSLWERRHGYAAESPVTSPFNLGSPGGLRIPRNSPHLTELSPHNMFLCNAGSPMDSVHSQNIQLHPQNQAILIVPTRGQLSPLLSPFESPNERTRGRRSDGSSNQSDKKQFELDIERIMLGEDKRTTLMIKNIPNKYTSKMLLAAIDECHKGTYDFLYLPIDFKNKCNVGYAFINMTDTSLIVPFYQAFNGKKWEKFNSEKVTSLTYARIQGKAALVAHFQNSSLMNEDKRCRPILFNTDGPNAGDQVPFPIGGNIRSRTKKIKSSSSQENIQDILPDSPNEEEF</sequence>
<organism evidence="5 6">
    <name type="scientific">Lithospermum erythrorhizon</name>
    <name type="common">Purple gromwell</name>
    <name type="synonym">Lithospermum officinale var. erythrorhizon</name>
    <dbReference type="NCBI Taxonomy" id="34254"/>
    <lineage>
        <taxon>Eukaryota</taxon>
        <taxon>Viridiplantae</taxon>
        <taxon>Streptophyta</taxon>
        <taxon>Embryophyta</taxon>
        <taxon>Tracheophyta</taxon>
        <taxon>Spermatophyta</taxon>
        <taxon>Magnoliopsida</taxon>
        <taxon>eudicotyledons</taxon>
        <taxon>Gunneridae</taxon>
        <taxon>Pentapetalae</taxon>
        <taxon>asterids</taxon>
        <taxon>lamiids</taxon>
        <taxon>Boraginales</taxon>
        <taxon>Boraginaceae</taxon>
        <taxon>Boraginoideae</taxon>
        <taxon>Lithospermeae</taxon>
        <taxon>Lithospermum</taxon>
    </lineage>
</organism>
<dbReference type="InterPro" id="IPR012677">
    <property type="entry name" value="Nucleotide-bd_a/b_plait_sf"/>
</dbReference>
<comment type="caution">
    <text evidence="5">The sequence shown here is derived from an EMBL/GenBank/DDBJ whole genome shotgun (WGS) entry which is preliminary data.</text>
</comment>
<dbReference type="SMART" id="SM00360">
    <property type="entry name" value="RRM"/>
    <property type="match status" value="2"/>
</dbReference>
<evidence type="ECO:0000313" key="6">
    <source>
        <dbReference type="Proteomes" id="UP001454036"/>
    </source>
</evidence>
<dbReference type="PROSITE" id="PS50102">
    <property type="entry name" value="RRM"/>
    <property type="match status" value="1"/>
</dbReference>
<dbReference type="InterPro" id="IPR007201">
    <property type="entry name" value="Mei2-like_Rrm_C"/>
</dbReference>
<feature type="region of interest" description="Disordered" evidence="3">
    <location>
        <begin position="674"/>
        <end position="711"/>
    </location>
</feature>
<dbReference type="PANTHER" id="PTHR23189">
    <property type="entry name" value="RNA RECOGNITION MOTIF-CONTAINING"/>
    <property type="match status" value="1"/>
</dbReference>
<proteinExistence type="predicted"/>
<name>A0AAV3RTR6_LITER</name>
<dbReference type="EMBL" id="BAABME010011460">
    <property type="protein sequence ID" value="GAA0183792.1"/>
    <property type="molecule type" value="Genomic_DNA"/>
</dbReference>
<feature type="compositionally biased region" description="Low complexity" evidence="3">
    <location>
        <begin position="254"/>
        <end position="275"/>
    </location>
</feature>
<evidence type="ECO:0000313" key="5">
    <source>
        <dbReference type="EMBL" id="GAA0183792.1"/>
    </source>
</evidence>
<dbReference type="AlphaFoldDB" id="A0AAV3RTR6"/>
<evidence type="ECO:0000256" key="3">
    <source>
        <dbReference type="SAM" id="MobiDB-lite"/>
    </source>
</evidence>
<accession>A0AAV3RTR6</accession>
<gene>
    <name evidence="5" type="ORF">LIER_31143</name>
</gene>
<dbReference type="Pfam" id="PF04059">
    <property type="entry name" value="RRM_2"/>
    <property type="match status" value="1"/>
</dbReference>
<keyword evidence="6" id="KW-1185">Reference proteome</keyword>